<dbReference type="SUPFAM" id="SSF52540">
    <property type="entry name" value="P-loop containing nucleoside triphosphate hydrolases"/>
    <property type="match status" value="1"/>
</dbReference>
<gene>
    <name evidence="9 14" type="primary">tdk</name>
    <name evidence="14" type="ORF">P271_356</name>
</gene>
<dbReference type="InterPro" id="IPR027417">
    <property type="entry name" value="P-loop_NTPase"/>
</dbReference>
<dbReference type="PANTHER" id="PTHR11441:SF0">
    <property type="entry name" value="THYMIDINE KINASE, CYTOSOLIC"/>
    <property type="match status" value="1"/>
</dbReference>
<accession>A0A084U3I0</accession>
<dbReference type="EC" id="2.7.1.21" evidence="2 9"/>
<dbReference type="GO" id="GO:0046104">
    <property type="term" value="P:thymidine metabolic process"/>
    <property type="evidence" value="ECO:0007669"/>
    <property type="project" value="TreeGrafter"/>
</dbReference>
<dbReference type="GO" id="GO:0071897">
    <property type="term" value="P:DNA biosynthetic process"/>
    <property type="evidence" value="ECO:0007669"/>
    <property type="project" value="UniProtKB-KW"/>
</dbReference>
<keyword evidence="15" id="KW-1185">Reference proteome</keyword>
<evidence type="ECO:0000256" key="9">
    <source>
        <dbReference type="HAMAP-Rule" id="MF_00124"/>
    </source>
</evidence>
<evidence type="ECO:0000256" key="3">
    <source>
        <dbReference type="ARBA" id="ARBA00022490"/>
    </source>
</evidence>
<feature type="binding site" evidence="11">
    <location>
        <begin position="177"/>
        <end position="180"/>
    </location>
    <ligand>
        <name>substrate</name>
    </ligand>
</feature>
<feature type="binding site" evidence="9">
    <location>
        <begin position="19"/>
        <end position="26"/>
    </location>
    <ligand>
        <name>ATP</name>
        <dbReference type="ChEBI" id="CHEBI:30616"/>
    </ligand>
</feature>
<comment type="similarity">
    <text evidence="1 9 13">Belongs to the thymidine kinase family.</text>
</comment>
<comment type="caution">
    <text evidence="14">The sequence shown here is derived from an EMBL/GenBank/DDBJ whole genome shotgun (WGS) entry which is preliminary data.</text>
</comment>
<sequence>MAKFNAFGKEKGWIELICGPMFAGKSEELLRRLKRLEYADVSFLLFKPSIDTRSKKVVASRDGRNMSAIEFSDPYEILEHVLNNIVHPQVVAIDEAQFADPKIVKVCEGLADSGVIVYVAALDRDFKNEPFQVTAALSCHAEHVTKLSAVCTECGAPGTITQRLIENKPASYNSPIIQIGNYEAYTVRCRHHHKVPNKPIDEKIKNFKTQYKK</sequence>
<dbReference type="PROSITE" id="PS00603">
    <property type="entry name" value="TK_CELLULAR_TYPE"/>
    <property type="match status" value="1"/>
</dbReference>
<feature type="binding site" evidence="9">
    <location>
        <position position="192"/>
    </location>
    <ligand>
        <name>Zn(2+)</name>
        <dbReference type="ChEBI" id="CHEBI:29105"/>
    </ligand>
</feature>
<dbReference type="PIRSF" id="PIRSF035805">
    <property type="entry name" value="TK_cell"/>
    <property type="match status" value="1"/>
</dbReference>
<evidence type="ECO:0000256" key="12">
    <source>
        <dbReference type="RuleBase" id="RU000544"/>
    </source>
</evidence>
<dbReference type="HAMAP" id="MF_00124">
    <property type="entry name" value="Thymidine_kinase"/>
    <property type="match status" value="1"/>
</dbReference>
<dbReference type="EMBL" id="AWQU01000080">
    <property type="protein sequence ID" value="KFB07516.1"/>
    <property type="molecule type" value="Genomic_DNA"/>
</dbReference>
<feature type="binding site" evidence="9">
    <location>
        <position position="154"/>
    </location>
    <ligand>
        <name>Zn(2+)</name>
        <dbReference type="ChEBI" id="CHEBI:29105"/>
    </ligand>
</feature>
<keyword evidence="9" id="KW-0862">Zinc</keyword>
<keyword evidence="5 9" id="KW-0808">Transferase</keyword>
<evidence type="ECO:0000256" key="2">
    <source>
        <dbReference type="ARBA" id="ARBA00012118"/>
    </source>
</evidence>
<dbReference type="SUPFAM" id="SSF57716">
    <property type="entry name" value="Glucocorticoid receptor-like (DNA-binding domain)"/>
    <property type="match status" value="1"/>
</dbReference>
<evidence type="ECO:0000256" key="1">
    <source>
        <dbReference type="ARBA" id="ARBA00007587"/>
    </source>
</evidence>
<name>A0A084U3I0_MALIO</name>
<feature type="binding site" evidence="11">
    <location>
        <position position="185"/>
    </location>
    <ligand>
        <name>substrate</name>
    </ligand>
</feature>
<protein>
    <recommendedName>
        <fullName evidence="2 9">Thymidine kinase</fullName>
        <ecNumber evidence="2 9">2.7.1.21</ecNumber>
    </recommendedName>
</protein>
<dbReference type="NCBIfam" id="NF003296">
    <property type="entry name" value="PRK04296.1-1"/>
    <property type="match status" value="1"/>
</dbReference>
<dbReference type="InterPro" id="IPR020633">
    <property type="entry name" value="Thymidine_kinase_CS"/>
</dbReference>
<keyword evidence="3 9" id="KW-0963">Cytoplasm</keyword>
<dbReference type="AlphaFoldDB" id="A0A084U3I0"/>
<keyword evidence="8 9" id="KW-0067">ATP-binding</keyword>
<feature type="binding site" evidence="9">
    <location>
        <begin position="94"/>
        <end position="97"/>
    </location>
    <ligand>
        <name>ATP</name>
        <dbReference type="ChEBI" id="CHEBI:30616"/>
    </ligand>
</feature>
<organism evidence="14 15">
    <name type="scientific">Malacoplasma iowae DK-CPA</name>
    <dbReference type="NCBI Taxonomy" id="1394179"/>
    <lineage>
        <taxon>Bacteria</taxon>
        <taxon>Bacillati</taxon>
        <taxon>Mycoplasmatota</taxon>
        <taxon>Mycoplasmoidales</taxon>
        <taxon>Mycoplasmoidaceae</taxon>
        <taxon>Malacoplasma</taxon>
    </lineage>
</organism>
<feature type="active site" description="Proton acceptor" evidence="9 10">
    <location>
        <position position="95"/>
    </location>
</feature>
<evidence type="ECO:0000256" key="10">
    <source>
        <dbReference type="PIRSR" id="PIRSR035805-1"/>
    </source>
</evidence>
<keyword evidence="6 9" id="KW-0547">Nucleotide-binding</keyword>
<dbReference type="GO" id="GO:0005829">
    <property type="term" value="C:cytosol"/>
    <property type="evidence" value="ECO:0007669"/>
    <property type="project" value="TreeGrafter"/>
</dbReference>
<dbReference type="PANTHER" id="PTHR11441">
    <property type="entry name" value="THYMIDINE KINASE"/>
    <property type="match status" value="1"/>
</dbReference>
<dbReference type="Pfam" id="PF00265">
    <property type="entry name" value="TK"/>
    <property type="match status" value="1"/>
</dbReference>
<evidence type="ECO:0000256" key="6">
    <source>
        <dbReference type="ARBA" id="ARBA00022741"/>
    </source>
</evidence>
<dbReference type="Gene3D" id="3.30.60.20">
    <property type="match status" value="1"/>
</dbReference>
<keyword evidence="7 9" id="KW-0418">Kinase</keyword>
<dbReference type="RefSeq" id="WP_004024624.1">
    <property type="nucleotide sequence ID" value="NZ_AWQU01000080.1"/>
</dbReference>
<comment type="subcellular location">
    <subcellularLocation>
        <location evidence="9">Cytoplasm</location>
    </subcellularLocation>
</comment>
<comment type="catalytic activity">
    <reaction evidence="9 12">
        <text>thymidine + ATP = dTMP + ADP + H(+)</text>
        <dbReference type="Rhea" id="RHEA:19129"/>
        <dbReference type="ChEBI" id="CHEBI:15378"/>
        <dbReference type="ChEBI" id="CHEBI:17748"/>
        <dbReference type="ChEBI" id="CHEBI:30616"/>
        <dbReference type="ChEBI" id="CHEBI:63528"/>
        <dbReference type="ChEBI" id="CHEBI:456216"/>
        <dbReference type="EC" id="2.7.1.21"/>
    </reaction>
</comment>
<evidence type="ECO:0000256" key="8">
    <source>
        <dbReference type="ARBA" id="ARBA00022840"/>
    </source>
</evidence>
<reference evidence="14 15" key="1">
    <citation type="journal article" date="2014" name="PLoS ONE">
        <title>Reduction of Hydrogen Peroxide Accumulation and Toxicity by a Catalase from Mycoplasma iowae.</title>
        <authorList>
            <person name="Pritchard R.E."/>
            <person name="Prassinos A.J."/>
            <person name="Osborne J.D."/>
            <person name="Raviv Z."/>
            <person name="Balish M.F."/>
        </authorList>
    </citation>
    <scope>NUCLEOTIDE SEQUENCE [LARGE SCALE GENOMIC DNA]</scope>
    <source>
        <strain evidence="14 15">DK-CPA</strain>
    </source>
</reference>
<dbReference type="GO" id="GO:0008270">
    <property type="term" value="F:zinc ion binding"/>
    <property type="evidence" value="ECO:0007669"/>
    <property type="project" value="UniProtKB-UniRule"/>
</dbReference>
<evidence type="ECO:0000256" key="13">
    <source>
        <dbReference type="RuleBase" id="RU004165"/>
    </source>
</evidence>
<comment type="subunit">
    <text evidence="9">Homotetramer.</text>
</comment>
<dbReference type="GO" id="GO:0004797">
    <property type="term" value="F:thymidine kinase activity"/>
    <property type="evidence" value="ECO:0007669"/>
    <property type="project" value="UniProtKB-UniRule"/>
</dbReference>
<dbReference type="GO" id="GO:0005524">
    <property type="term" value="F:ATP binding"/>
    <property type="evidence" value="ECO:0007669"/>
    <property type="project" value="UniProtKB-UniRule"/>
</dbReference>
<dbReference type="Proteomes" id="UP000028523">
    <property type="component" value="Unassembled WGS sequence"/>
</dbReference>
<feature type="binding site" evidence="9">
    <location>
        <position position="189"/>
    </location>
    <ligand>
        <name>Zn(2+)</name>
        <dbReference type="ChEBI" id="CHEBI:29105"/>
    </ligand>
</feature>
<evidence type="ECO:0000313" key="14">
    <source>
        <dbReference type="EMBL" id="KFB07516.1"/>
    </source>
</evidence>
<evidence type="ECO:0000256" key="7">
    <source>
        <dbReference type="ARBA" id="ARBA00022777"/>
    </source>
</evidence>
<evidence type="ECO:0000313" key="15">
    <source>
        <dbReference type="Proteomes" id="UP000028523"/>
    </source>
</evidence>
<dbReference type="InterPro" id="IPR001267">
    <property type="entry name" value="Thymidine_kinase"/>
</dbReference>
<dbReference type="GeneID" id="96867227"/>
<dbReference type="Gene3D" id="3.40.50.300">
    <property type="entry name" value="P-loop containing nucleotide triphosphate hydrolases"/>
    <property type="match status" value="1"/>
</dbReference>
<proteinExistence type="inferred from homology"/>
<evidence type="ECO:0000256" key="11">
    <source>
        <dbReference type="PIRSR" id="PIRSR035805-2"/>
    </source>
</evidence>
<feature type="binding site" evidence="9">
    <location>
        <position position="151"/>
    </location>
    <ligand>
        <name>Zn(2+)</name>
        <dbReference type="ChEBI" id="CHEBI:29105"/>
    </ligand>
</feature>
<evidence type="ECO:0000256" key="4">
    <source>
        <dbReference type="ARBA" id="ARBA00022634"/>
    </source>
</evidence>
<keyword evidence="4 9" id="KW-0237">DNA synthesis</keyword>
<keyword evidence="9" id="KW-0479">Metal-binding</keyword>
<evidence type="ECO:0000256" key="5">
    <source>
        <dbReference type="ARBA" id="ARBA00022679"/>
    </source>
</evidence>